<keyword evidence="2" id="KW-1185">Reference proteome</keyword>
<comment type="caution">
    <text evidence="1">The sequence shown here is derived from an EMBL/GenBank/DDBJ whole genome shotgun (WGS) entry which is preliminary data.</text>
</comment>
<accession>A0ACB5RWD3</accession>
<sequence length="514" mass="54881">MFSRALDNARALLSRSPSRSALRDQQDCAPSPAADAMVTTRGGADTNSPVASSATRSGRKRFIDDSAQATPTRTTKKRRSSAEDQDEATPKLDFGKDSAASASASDSAQDTQEPALSVSTPIRGRGRGRPRKDAAPETPVAGNKGQKPEQETTDDTPRAPDATPQDDESVYGTPAGDDTPASVYTTPATNLRHGLRGAACPCPPPASVTPKPRTRATRSTPSKPSRLASSQTIDEDIDMSTPKAEEPKPEESAPAPENTHIRFGSEDPPTIPEPPAEPPAQQEIPSSTAEQEEDSDDEAPEAVTATSAREQARAAEEDAAKAIEKQESEAKRKRQDREARLREQATAAKKRKQEQAPPPPAPTEIPADVASSTTIQASDPSALHKRTTKPAYDLNNIPALLPADLLAAAPDVRPATPEPEDAGSAQADAAARKKEKLNKHLKFLDEKPAKDVKKGPVKVRVLEKGNKFLPPKVMSNGSKSVRDTWLQGRKIKETRKGSFGGLERKKVGGGFLRK</sequence>
<evidence type="ECO:0000313" key="2">
    <source>
        <dbReference type="Proteomes" id="UP001165186"/>
    </source>
</evidence>
<reference evidence="1" key="1">
    <citation type="submission" date="2024-09" db="EMBL/GenBank/DDBJ databases">
        <title>Draft Genome Sequences of Neofusicoccum parvum.</title>
        <authorList>
            <person name="Ashida A."/>
            <person name="Camagna M."/>
            <person name="Tanaka A."/>
            <person name="Takemoto D."/>
        </authorList>
    </citation>
    <scope>NUCLEOTIDE SEQUENCE</scope>
    <source>
        <strain evidence="1">PPO83</strain>
    </source>
</reference>
<name>A0ACB5RWD3_9PEZI</name>
<gene>
    <name evidence="1" type="primary">g5933</name>
    <name evidence="1" type="ORF">NpPPO83_00005933</name>
</gene>
<evidence type="ECO:0000313" key="1">
    <source>
        <dbReference type="EMBL" id="GME24792.1"/>
    </source>
</evidence>
<dbReference type="Proteomes" id="UP001165186">
    <property type="component" value="Unassembled WGS sequence"/>
</dbReference>
<organism evidence="1 2">
    <name type="scientific">Neofusicoccum parvum</name>
    <dbReference type="NCBI Taxonomy" id="310453"/>
    <lineage>
        <taxon>Eukaryota</taxon>
        <taxon>Fungi</taxon>
        <taxon>Dikarya</taxon>
        <taxon>Ascomycota</taxon>
        <taxon>Pezizomycotina</taxon>
        <taxon>Dothideomycetes</taxon>
        <taxon>Dothideomycetes incertae sedis</taxon>
        <taxon>Botryosphaeriales</taxon>
        <taxon>Botryosphaeriaceae</taxon>
        <taxon>Neofusicoccum</taxon>
    </lineage>
</organism>
<protein>
    <submittedName>
        <fullName evidence="1">U3 snoRNA associated</fullName>
    </submittedName>
</protein>
<dbReference type="EMBL" id="BSXG01000015">
    <property type="protein sequence ID" value="GME24792.1"/>
    <property type="molecule type" value="Genomic_DNA"/>
</dbReference>
<proteinExistence type="predicted"/>